<dbReference type="Proteomes" id="UP001324533">
    <property type="component" value="Chromosome"/>
</dbReference>
<dbReference type="PANTHER" id="PTHR43248">
    <property type="entry name" value="2-SUCCINYL-6-HYDROXY-2,4-CYCLOHEXADIENE-1-CARBOXYLATE SYNTHASE"/>
    <property type="match status" value="1"/>
</dbReference>
<accession>A0ABZ0VE37</accession>
<dbReference type="EMBL" id="CP139779">
    <property type="protein sequence ID" value="WQB70936.1"/>
    <property type="molecule type" value="Genomic_DNA"/>
</dbReference>
<feature type="domain" description="AB hydrolase-1" evidence="3">
    <location>
        <begin position="37"/>
        <end position="338"/>
    </location>
</feature>
<keyword evidence="2 4" id="KW-0378">Hydrolase</keyword>
<name>A0ABZ0VE37_9MICO</name>
<evidence type="ECO:0000256" key="1">
    <source>
        <dbReference type="ARBA" id="ARBA00010088"/>
    </source>
</evidence>
<proteinExistence type="inferred from homology"/>
<protein>
    <submittedName>
        <fullName evidence="4">Alpha/beta fold hydrolase</fullName>
    </submittedName>
</protein>
<evidence type="ECO:0000256" key="2">
    <source>
        <dbReference type="ARBA" id="ARBA00022801"/>
    </source>
</evidence>
<dbReference type="InterPro" id="IPR029058">
    <property type="entry name" value="AB_hydrolase_fold"/>
</dbReference>
<keyword evidence="5" id="KW-1185">Reference proteome</keyword>
<organism evidence="4 5">
    <name type="scientific">Microbacterium invictum</name>
    <dbReference type="NCBI Taxonomy" id="515415"/>
    <lineage>
        <taxon>Bacteria</taxon>
        <taxon>Bacillati</taxon>
        <taxon>Actinomycetota</taxon>
        <taxon>Actinomycetes</taxon>
        <taxon>Micrococcales</taxon>
        <taxon>Microbacteriaceae</taxon>
        <taxon>Microbacterium</taxon>
    </lineage>
</organism>
<sequence length="391" mass="42158">MAGGRGENIRMLRRARTADAPAFDLSYVRTGPRGATPVVIIPGGPGLASVRPYRSVRRIAAGSGLDVVMVEHRGVGLSRTDLAGAPLPPSAMRISEVLDDLAAVLDREHIDRAVVVGSSYGSYLASGFGVRHPDRVERMLLDSPLQSTADIALERQRVRELFWDADDQLSADVRMLVERGEGERPVLDVLRAAYELVGPELAGSLARRRTRHGPSLTWRALEAYAGRGDAIARIPGVYEFDLAGVIAFRELAYGAPPDGLPLDPASTYAPLAPRFPAFAGEPFDLPALTPAFAWPLVILSGARDLRTPPAIAERTARTARDAVLVRLQNGHSALDTHPVALLNAVRRLVRGAQHRLPAEADVLDRLPRRGAGARLPDLLRAMSRAEGLLGR</sequence>
<dbReference type="Gene3D" id="3.40.50.1820">
    <property type="entry name" value="alpha/beta hydrolase"/>
    <property type="match status" value="1"/>
</dbReference>
<dbReference type="Pfam" id="PF00561">
    <property type="entry name" value="Abhydrolase_1"/>
    <property type="match status" value="1"/>
</dbReference>
<dbReference type="RefSeq" id="WP_322411072.1">
    <property type="nucleotide sequence ID" value="NZ_CP139779.1"/>
</dbReference>
<evidence type="ECO:0000313" key="5">
    <source>
        <dbReference type="Proteomes" id="UP001324533"/>
    </source>
</evidence>
<evidence type="ECO:0000259" key="3">
    <source>
        <dbReference type="Pfam" id="PF00561"/>
    </source>
</evidence>
<gene>
    <name evidence="4" type="ORF">T9R20_02950</name>
</gene>
<comment type="similarity">
    <text evidence="1">Belongs to the peptidase S33 family.</text>
</comment>
<dbReference type="SUPFAM" id="SSF53474">
    <property type="entry name" value="alpha/beta-Hydrolases"/>
    <property type="match status" value="1"/>
</dbReference>
<dbReference type="InterPro" id="IPR000073">
    <property type="entry name" value="AB_hydrolase_1"/>
</dbReference>
<reference evidence="4 5" key="1">
    <citation type="submission" date="2023-06" db="EMBL/GenBank/DDBJ databases">
        <title>Rock-solubilizing bacteria, Microbacterium invictum, promotes re-establishment of vegetation in rocky wasteland by accelerating rock bio-weathering and reshaping soil bacterial community.</title>
        <authorList>
            <person name="Liu C."/>
        </authorList>
    </citation>
    <scope>NUCLEOTIDE SEQUENCE [LARGE SCALE GENOMIC DNA]</scope>
    <source>
        <strain evidence="4 5">X-18</strain>
    </source>
</reference>
<evidence type="ECO:0000313" key="4">
    <source>
        <dbReference type="EMBL" id="WQB70936.1"/>
    </source>
</evidence>
<dbReference type="InterPro" id="IPR051601">
    <property type="entry name" value="Serine_prot/Carboxylest_S33"/>
</dbReference>
<dbReference type="GO" id="GO:0016787">
    <property type="term" value="F:hydrolase activity"/>
    <property type="evidence" value="ECO:0007669"/>
    <property type="project" value="UniProtKB-KW"/>
</dbReference>